<organism evidence="2 3">
    <name type="scientific">Desulfallas thermosapovorans DSM 6562</name>
    <dbReference type="NCBI Taxonomy" id="1121431"/>
    <lineage>
        <taxon>Bacteria</taxon>
        <taxon>Bacillati</taxon>
        <taxon>Bacillota</taxon>
        <taxon>Clostridia</taxon>
        <taxon>Eubacteriales</taxon>
        <taxon>Desulfallaceae</taxon>
        <taxon>Desulfallas</taxon>
    </lineage>
</organism>
<reference evidence="2 3" key="1">
    <citation type="submission" date="2019-07" db="EMBL/GenBank/DDBJ databases">
        <title>Genomic Encyclopedia of Type Strains, Phase I: the one thousand microbial genomes (KMG-I) project.</title>
        <authorList>
            <person name="Kyrpides N."/>
        </authorList>
    </citation>
    <scope>NUCLEOTIDE SEQUENCE [LARGE SCALE GENOMIC DNA]</scope>
    <source>
        <strain evidence="2 3">DSM 6562</strain>
    </source>
</reference>
<dbReference type="Proteomes" id="UP000323166">
    <property type="component" value="Unassembled WGS sequence"/>
</dbReference>
<sequence length="112" mass="12274">MAADSTNSLMTLEHVLPDLMSKTAATGLVPRELQAYVAPALEEFRNEMASELGMDDYAHIDKGELPSRLNGKVGGGMTKKMVSFAEAVLAWNYKNRTLLNEAGDKQPEMITE</sequence>
<evidence type="ECO:0000313" key="3">
    <source>
        <dbReference type="Proteomes" id="UP000323166"/>
    </source>
</evidence>
<dbReference type="Gene3D" id="6.10.10.80">
    <property type="entry name" value="Small, acid-soluble spore protein, alpha/beta type-like"/>
    <property type="match status" value="1"/>
</dbReference>
<dbReference type="InterPro" id="IPR001448">
    <property type="entry name" value="SASP_alpha/beta-type"/>
</dbReference>
<dbReference type="EMBL" id="VNHM01000008">
    <property type="protein sequence ID" value="TYO95395.1"/>
    <property type="molecule type" value="Genomic_DNA"/>
</dbReference>
<dbReference type="GO" id="GO:0006265">
    <property type="term" value="P:DNA topological change"/>
    <property type="evidence" value="ECO:0007669"/>
    <property type="project" value="InterPro"/>
</dbReference>
<keyword evidence="3" id="KW-1185">Reference proteome</keyword>
<proteinExistence type="predicted"/>
<accession>A0A5S4ZR73</accession>
<comment type="function">
    <text evidence="1">SASP are bound to spore DNA. They are double-stranded DNA-binding proteins that cause DNA to change to an a-like conformation. They protect the DNA backbone from chemical and enzymatic cleavage and are thus involved in dormant spore's high resistance to UV light.</text>
</comment>
<comment type="caution">
    <text evidence="2">The sequence shown here is derived from an EMBL/GenBank/DDBJ whole genome shotgun (WGS) entry which is preliminary data.</text>
</comment>
<protein>
    <submittedName>
        <fullName evidence="2">Small acid-soluble spore protein alpha/beta type</fullName>
    </submittedName>
</protein>
<dbReference type="GO" id="GO:0003690">
    <property type="term" value="F:double-stranded DNA binding"/>
    <property type="evidence" value="ECO:0007669"/>
    <property type="project" value="InterPro"/>
</dbReference>
<dbReference type="InterPro" id="IPR038300">
    <property type="entry name" value="SASP_sf_alpha/beta"/>
</dbReference>
<gene>
    <name evidence="2" type="ORF">LX24_01746</name>
</gene>
<dbReference type="AlphaFoldDB" id="A0A5S4ZR73"/>
<dbReference type="Pfam" id="PF00269">
    <property type="entry name" value="SASP"/>
    <property type="match status" value="1"/>
</dbReference>
<evidence type="ECO:0000256" key="1">
    <source>
        <dbReference type="ARBA" id="ARBA00003863"/>
    </source>
</evidence>
<name>A0A5S4ZR73_9FIRM</name>
<evidence type="ECO:0000313" key="2">
    <source>
        <dbReference type="EMBL" id="TYO95395.1"/>
    </source>
</evidence>